<keyword evidence="3" id="KW-0808">Transferase</keyword>
<accession>A0A6C2U5Q2</accession>
<reference evidence="3 4" key="1">
    <citation type="submission" date="2019-04" db="EMBL/GenBank/DDBJ databases">
        <authorList>
            <person name="Van Vliet M D."/>
        </authorList>
    </citation>
    <scope>NUCLEOTIDE SEQUENCE [LARGE SCALE GENOMIC DNA]</scope>
    <source>
        <strain evidence="3 4">F1</strain>
    </source>
</reference>
<evidence type="ECO:0000259" key="2">
    <source>
        <dbReference type="Pfam" id="PF03781"/>
    </source>
</evidence>
<dbReference type="Proteomes" id="UP000366872">
    <property type="component" value="Unassembled WGS sequence"/>
</dbReference>
<organism evidence="3 4">
    <name type="scientific">Pontiella desulfatans</name>
    <dbReference type="NCBI Taxonomy" id="2750659"/>
    <lineage>
        <taxon>Bacteria</taxon>
        <taxon>Pseudomonadati</taxon>
        <taxon>Kiritimatiellota</taxon>
        <taxon>Kiritimatiellia</taxon>
        <taxon>Kiritimatiellales</taxon>
        <taxon>Pontiellaceae</taxon>
        <taxon>Pontiella</taxon>
    </lineage>
</organism>
<gene>
    <name evidence="3" type="primary">pkn1_2</name>
    <name evidence="3" type="ORF">PDESU_03985</name>
</gene>
<dbReference type="AlphaFoldDB" id="A0A6C2U5Q2"/>
<feature type="domain" description="Sulfatase-modifying factor enzyme-like" evidence="2">
    <location>
        <begin position="117"/>
        <end position="358"/>
    </location>
</feature>
<feature type="signal peptide" evidence="1">
    <location>
        <begin position="1"/>
        <end position="19"/>
    </location>
</feature>
<keyword evidence="3" id="KW-0418">Kinase</keyword>
<protein>
    <submittedName>
        <fullName evidence="3">Serine/threonine-protein kinase pkn1</fullName>
    </submittedName>
</protein>
<evidence type="ECO:0000313" key="3">
    <source>
        <dbReference type="EMBL" id="VGO15402.1"/>
    </source>
</evidence>
<evidence type="ECO:0000256" key="1">
    <source>
        <dbReference type="SAM" id="SignalP"/>
    </source>
</evidence>
<dbReference type="Gene3D" id="3.90.1580.10">
    <property type="entry name" value="paralog of FGE (formylglycine-generating enzyme)"/>
    <property type="match status" value="1"/>
</dbReference>
<dbReference type="InterPro" id="IPR042095">
    <property type="entry name" value="SUMF_sf"/>
</dbReference>
<dbReference type="InterPro" id="IPR005532">
    <property type="entry name" value="SUMF_dom"/>
</dbReference>
<dbReference type="Pfam" id="PF03781">
    <property type="entry name" value="FGE-sulfatase"/>
    <property type="match status" value="1"/>
</dbReference>
<dbReference type="SUPFAM" id="SSF56436">
    <property type="entry name" value="C-type lectin-like"/>
    <property type="match status" value="1"/>
</dbReference>
<sequence length="362" mass="39611">MKKWCVWFGLLGVAFAAWAVECTIDCEKDGDHVSVSLAWNESPTMGYTLKGRPSLALGDWLDLTAQIVDAGQFQTNLPGLQYFFRVDDYLLSAPSDGMMMVVSGTNSGTDPDFGAYALSVDRFWIDSTEITKEKWDVVAQWGADHGYKISTADGTSKTNGHPVVQITYVESILYCNARSEMEGLTPCYTDGGGAVFRTYNYIDPFTVACDSGANGYRLPTNDEWEYAARAGLSGKRFPWGNTISHAKANYYAWHNNPLYPYDLTVTGDAGHHRSYWFNGDVSPFTAPVGDLPANAWGLYNMAGNVAEFTNTDGAFTKTSTAIIRGGSYFSNPDKVRCGDASVTAGWLTSSEQYGFRTVVGAD</sequence>
<dbReference type="RefSeq" id="WP_136080969.1">
    <property type="nucleotide sequence ID" value="NZ_CAAHFG010000002.1"/>
</dbReference>
<keyword evidence="1" id="KW-0732">Signal</keyword>
<keyword evidence="4" id="KW-1185">Reference proteome</keyword>
<dbReference type="EMBL" id="CAAHFG010000002">
    <property type="protein sequence ID" value="VGO15402.1"/>
    <property type="molecule type" value="Genomic_DNA"/>
</dbReference>
<dbReference type="InterPro" id="IPR016187">
    <property type="entry name" value="CTDL_fold"/>
</dbReference>
<dbReference type="InterPro" id="IPR051043">
    <property type="entry name" value="Sulfatase_Mod_Factor_Kinase"/>
</dbReference>
<dbReference type="GO" id="GO:0120147">
    <property type="term" value="F:formylglycine-generating oxidase activity"/>
    <property type="evidence" value="ECO:0007669"/>
    <property type="project" value="TreeGrafter"/>
</dbReference>
<dbReference type="PANTHER" id="PTHR23150:SF19">
    <property type="entry name" value="FORMYLGLYCINE-GENERATING ENZYME"/>
    <property type="match status" value="1"/>
</dbReference>
<name>A0A6C2U5Q2_PONDE</name>
<dbReference type="GO" id="GO:0016301">
    <property type="term" value="F:kinase activity"/>
    <property type="evidence" value="ECO:0007669"/>
    <property type="project" value="UniProtKB-KW"/>
</dbReference>
<feature type="chain" id="PRO_5025489752" evidence="1">
    <location>
        <begin position="20"/>
        <end position="362"/>
    </location>
</feature>
<proteinExistence type="predicted"/>
<evidence type="ECO:0000313" key="4">
    <source>
        <dbReference type="Proteomes" id="UP000366872"/>
    </source>
</evidence>
<dbReference type="PANTHER" id="PTHR23150">
    <property type="entry name" value="SULFATASE MODIFYING FACTOR 1, 2"/>
    <property type="match status" value="1"/>
</dbReference>